<dbReference type="InterPro" id="IPR030887">
    <property type="entry name" value="Beta-barrel_YaiO"/>
</dbReference>
<reference evidence="3 4" key="1">
    <citation type="submission" date="2019-03" db="EMBL/GenBank/DDBJ databases">
        <title>Genomic Encyclopedia of Type Strains, Phase IV (KMG-IV): sequencing the most valuable type-strain genomes for metagenomic binning, comparative biology and taxonomic classification.</title>
        <authorList>
            <person name="Goeker M."/>
        </authorList>
    </citation>
    <scope>NUCLEOTIDE SEQUENCE [LARGE SCALE GENOMIC DNA]</scope>
    <source>
        <strain evidence="3 4">DSM 103923</strain>
    </source>
</reference>
<evidence type="ECO:0000313" key="4">
    <source>
        <dbReference type="Proteomes" id="UP000295135"/>
    </source>
</evidence>
<gene>
    <name evidence="3" type="ORF">EDC61_10944</name>
</gene>
<sequence length="247" mass="28057">MRTLACLTATALLCTPAWAGRLEAEIGASMENLDKGYADWESRYLEAGYQIDKRQSVYGMVRQTERFAQRDSELLAGYYHPLGPDWTLVLEGNFSPTHEVLAKWSAFAQVQRTLPDGWGAHLGLRRTEYTHDTTSTANLTLERYWSNYRAGYTFYSSYLEGSGSSSAHRLQFDYYYGEHSRVGLYAATGRELENQGTTVLASDVYSLGLVGRHWLNPDWAIIYELSSQRQGDLYTRNGIKLGLRRAF</sequence>
<dbReference type="RefSeq" id="WP_126461301.1">
    <property type="nucleotide sequence ID" value="NZ_AP018721.1"/>
</dbReference>
<feature type="signal peptide" evidence="1">
    <location>
        <begin position="1"/>
        <end position="19"/>
    </location>
</feature>
<keyword evidence="4" id="KW-1185">Reference proteome</keyword>
<accession>A0A4R3JUK8</accession>
<keyword evidence="1" id="KW-0732">Signal</keyword>
<dbReference type="Pfam" id="PF19413">
    <property type="entry name" value="YaiO"/>
    <property type="match status" value="1"/>
</dbReference>
<feature type="domain" description="YaiO beta-barrel" evidence="2">
    <location>
        <begin position="24"/>
        <end position="190"/>
    </location>
</feature>
<name>A0A4R3JUK8_9PROT</name>
<dbReference type="Proteomes" id="UP000295135">
    <property type="component" value="Unassembled WGS sequence"/>
</dbReference>
<protein>
    <submittedName>
        <fullName evidence="3">YaiO family outer membrane protein</fullName>
    </submittedName>
</protein>
<dbReference type="EMBL" id="SLZY01000009">
    <property type="protein sequence ID" value="TCS71498.1"/>
    <property type="molecule type" value="Genomic_DNA"/>
</dbReference>
<proteinExistence type="predicted"/>
<feature type="chain" id="PRO_5020550617" evidence="1">
    <location>
        <begin position="20"/>
        <end position="247"/>
    </location>
</feature>
<evidence type="ECO:0000313" key="3">
    <source>
        <dbReference type="EMBL" id="TCS71498.1"/>
    </source>
</evidence>
<dbReference type="OrthoDB" id="6238061at2"/>
<dbReference type="NCBIfam" id="TIGR04390">
    <property type="entry name" value="OMP_YaiO_dom"/>
    <property type="match status" value="1"/>
</dbReference>
<comment type="caution">
    <text evidence="3">The sequence shown here is derived from an EMBL/GenBank/DDBJ whole genome shotgun (WGS) entry which is preliminary data.</text>
</comment>
<evidence type="ECO:0000259" key="2">
    <source>
        <dbReference type="Pfam" id="PF19413"/>
    </source>
</evidence>
<dbReference type="AlphaFoldDB" id="A0A4R3JUK8"/>
<organism evidence="3 4">
    <name type="scientific">Sulfuritortus calidifontis</name>
    <dbReference type="NCBI Taxonomy" id="1914471"/>
    <lineage>
        <taxon>Bacteria</taxon>
        <taxon>Pseudomonadati</taxon>
        <taxon>Pseudomonadota</taxon>
        <taxon>Betaproteobacteria</taxon>
        <taxon>Nitrosomonadales</taxon>
        <taxon>Thiobacillaceae</taxon>
        <taxon>Sulfuritortus</taxon>
    </lineage>
</organism>
<evidence type="ECO:0000256" key="1">
    <source>
        <dbReference type="SAM" id="SignalP"/>
    </source>
</evidence>